<proteinExistence type="predicted"/>
<dbReference type="InterPro" id="IPR045403">
    <property type="entry name" value="HTH_59_Firmicutes_type"/>
</dbReference>
<feature type="domain" description="Helix-turn-helix" evidence="1">
    <location>
        <begin position="1"/>
        <end position="66"/>
    </location>
</feature>
<dbReference type="EMBL" id="FOJX01000009">
    <property type="protein sequence ID" value="SFB07202.1"/>
    <property type="molecule type" value="Genomic_DNA"/>
</dbReference>
<dbReference type="Pfam" id="PF20038">
    <property type="entry name" value="HTH_59"/>
    <property type="match status" value="1"/>
</dbReference>
<name>A0A1I0Y1W1_SELRU</name>
<evidence type="ECO:0000259" key="1">
    <source>
        <dbReference type="Pfam" id="PF20038"/>
    </source>
</evidence>
<evidence type="ECO:0000313" key="3">
    <source>
        <dbReference type="Proteomes" id="UP000183843"/>
    </source>
</evidence>
<sequence>MENVLDKVMTATEAAQLWNLAPITVRQACTGYVKAPAKFNSTEARKSGKTWLITVDGMMRVFGNKKMTE</sequence>
<dbReference type="Proteomes" id="UP000183843">
    <property type="component" value="Unassembled WGS sequence"/>
</dbReference>
<gene>
    <name evidence="2" type="ORF">SAMN05216587_10956</name>
</gene>
<evidence type="ECO:0000313" key="2">
    <source>
        <dbReference type="EMBL" id="SFB07202.1"/>
    </source>
</evidence>
<dbReference type="AlphaFoldDB" id="A0A1I0Y1W1"/>
<accession>A0A1I0Y1W1</accession>
<reference evidence="2 3" key="1">
    <citation type="submission" date="2016-10" db="EMBL/GenBank/DDBJ databases">
        <authorList>
            <person name="de Groot N.N."/>
        </authorList>
    </citation>
    <scope>NUCLEOTIDE SEQUENCE [LARGE SCALE GENOMIC DNA]</scope>
    <source>
        <strain evidence="2 3">L14</strain>
    </source>
</reference>
<dbReference type="RefSeq" id="WP_074816321.1">
    <property type="nucleotide sequence ID" value="NZ_FOJX01000009.1"/>
</dbReference>
<organism evidence="2 3">
    <name type="scientific">Selenomonas ruminantium</name>
    <dbReference type="NCBI Taxonomy" id="971"/>
    <lineage>
        <taxon>Bacteria</taxon>
        <taxon>Bacillati</taxon>
        <taxon>Bacillota</taxon>
        <taxon>Negativicutes</taxon>
        <taxon>Selenomonadales</taxon>
        <taxon>Selenomonadaceae</taxon>
        <taxon>Selenomonas</taxon>
    </lineage>
</organism>
<protein>
    <recommendedName>
        <fullName evidence="1">Helix-turn-helix domain-containing protein</fullName>
    </recommendedName>
</protein>